<dbReference type="InParanoid" id="A0A136IKR6"/>
<evidence type="ECO:0000313" key="1">
    <source>
        <dbReference type="EMBL" id="KXJ85209.1"/>
    </source>
</evidence>
<dbReference type="EMBL" id="KQ964290">
    <property type="protein sequence ID" value="KXJ85209.1"/>
    <property type="molecule type" value="Genomic_DNA"/>
</dbReference>
<name>A0A136IKR6_9PEZI</name>
<accession>A0A136IKR6</accession>
<keyword evidence="2" id="KW-1185">Reference proteome</keyword>
<dbReference type="AlphaFoldDB" id="A0A136IKR6"/>
<dbReference type="OrthoDB" id="20872at2759"/>
<reference evidence="2" key="1">
    <citation type="submission" date="2016-02" db="EMBL/GenBank/DDBJ databases">
        <title>Draft genome sequence of Microdochium bolleyi, a fungal endophyte of beachgrass.</title>
        <authorList>
            <consortium name="DOE Joint Genome Institute"/>
            <person name="David A.S."/>
            <person name="May G."/>
            <person name="Haridas S."/>
            <person name="Lim J."/>
            <person name="Wang M."/>
            <person name="Labutti K."/>
            <person name="Lipzen A."/>
            <person name="Barry K."/>
            <person name="Grigoriev I.V."/>
        </authorList>
    </citation>
    <scope>NUCLEOTIDE SEQUENCE [LARGE SCALE GENOMIC DNA]</scope>
    <source>
        <strain evidence="2">J235TASD1</strain>
    </source>
</reference>
<dbReference type="Proteomes" id="UP000070501">
    <property type="component" value="Unassembled WGS sequence"/>
</dbReference>
<gene>
    <name evidence="1" type="ORF">Micbo1qcDRAFT_56526</name>
</gene>
<protein>
    <submittedName>
        <fullName evidence="1">Uncharacterized protein</fullName>
    </submittedName>
</protein>
<sequence length="119" mass="14078">MFSSTYEWMFHMARHHCEFEWICMRCSKRGAAISFQQDTHLREHLSLAHHDVELLISILSSTPEARGRNRTGLLPSLSNRSRVTRRVRRKQGRNRQPGLRLRTLAFAWRGACWTYPARK</sequence>
<proteinExistence type="predicted"/>
<evidence type="ECO:0000313" key="2">
    <source>
        <dbReference type="Proteomes" id="UP000070501"/>
    </source>
</evidence>
<organism evidence="1 2">
    <name type="scientific">Microdochium bolleyi</name>
    <dbReference type="NCBI Taxonomy" id="196109"/>
    <lineage>
        <taxon>Eukaryota</taxon>
        <taxon>Fungi</taxon>
        <taxon>Dikarya</taxon>
        <taxon>Ascomycota</taxon>
        <taxon>Pezizomycotina</taxon>
        <taxon>Sordariomycetes</taxon>
        <taxon>Xylariomycetidae</taxon>
        <taxon>Xylariales</taxon>
        <taxon>Microdochiaceae</taxon>
        <taxon>Microdochium</taxon>
    </lineage>
</organism>